<feature type="compositionally biased region" description="Polar residues" evidence="1">
    <location>
        <begin position="306"/>
        <end position="315"/>
    </location>
</feature>
<keyword evidence="3" id="KW-1185">Reference proteome</keyword>
<dbReference type="Proteomes" id="UP000198287">
    <property type="component" value="Unassembled WGS sequence"/>
</dbReference>
<feature type="compositionally biased region" description="Polar residues" evidence="1">
    <location>
        <begin position="60"/>
        <end position="78"/>
    </location>
</feature>
<feature type="region of interest" description="Disordered" evidence="1">
    <location>
        <begin position="38"/>
        <end position="79"/>
    </location>
</feature>
<feature type="region of interest" description="Disordered" evidence="1">
    <location>
        <begin position="550"/>
        <end position="592"/>
    </location>
</feature>
<evidence type="ECO:0000313" key="3">
    <source>
        <dbReference type="Proteomes" id="UP000198287"/>
    </source>
</evidence>
<feature type="region of interest" description="Disordered" evidence="1">
    <location>
        <begin position="93"/>
        <end position="150"/>
    </location>
</feature>
<dbReference type="AlphaFoldDB" id="A0A226EQL3"/>
<feature type="region of interest" description="Disordered" evidence="1">
    <location>
        <begin position="337"/>
        <end position="362"/>
    </location>
</feature>
<feature type="compositionally biased region" description="Polar residues" evidence="1">
    <location>
        <begin position="38"/>
        <end position="49"/>
    </location>
</feature>
<feature type="compositionally biased region" description="Basic residues" evidence="1">
    <location>
        <begin position="130"/>
        <end position="141"/>
    </location>
</feature>
<feature type="compositionally biased region" description="Polar residues" evidence="1">
    <location>
        <begin position="353"/>
        <end position="362"/>
    </location>
</feature>
<evidence type="ECO:0000313" key="2">
    <source>
        <dbReference type="EMBL" id="OXA59437.1"/>
    </source>
</evidence>
<feature type="region of interest" description="Disordered" evidence="1">
    <location>
        <begin position="439"/>
        <end position="461"/>
    </location>
</feature>
<feature type="region of interest" description="Disordered" evidence="1">
    <location>
        <begin position="186"/>
        <end position="214"/>
    </location>
</feature>
<protein>
    <submittedName>
        <fullName evidence="2">Uncharacterized protein</fullName>
    </submittedName>
</protein>
<evidence type="ECO:0000256" key="1">
    <source>
        <dbReference type="SAM" id="MobiDB-lite"/>
    </source>
</evidence>
<comment type="caution">
    <text evidence="2">The sequence shown here is derived from an EMBL/GenBank/DDBJ whole genome shotgun (WGS) entry which is preliminary data.</text>
</comment>
<proteinExistence type="predicted"/>
<organism evidence="2 3">
    <name type="scientific">Folsomia candida</name>
    <name type="common">Springtail</name>
    <dbReference type="NCBI Taxonomy" id="158441"/>
    <lineage>
        <taxon>Eukaryota</taxon>
        <taxon>Metazoa</taxon>
        <taxon>Ecdysozoa</taxon>
        <taxon>Arthropoda</taxon>
        <taxon>Hexapoda</taxon>
        <taxon>Collembola</taxon>
        <taxon>Entomobryomorpha</taxon>
        <taxon>Isotomoidea</taxon>
        <taxon>Isotomidae</taxon>
        <taxon>Proisotominae</taxon>
        <taxon>Folsomia</taxon>
    </lineage>
</organism>
<reference evidence="2 3" key="1">
    <citation type="submission" date="2015-12" db="EMBL/GenBank/DDBJ databases">
        <title>The genome of Folsomia candida.</title>
        <authorList>
            <person name="Faddeeva A."/>
            <person name="Derks M.F."/>
            <person name="Anvar Y."/>
            <person name="Smit S."/>
            <person name="Van Straalen N."/>
            <person name="Roelofs D."/>
        </authorList>
    </citation>
    <scope>NUCLEOTIDE SEQUENCE [LARGE SCALE GENOMIC DNA]</scope>
    <source>
        <strain evidence="2 3">VU population</strain>
        <tissue evidence="2">Whole body</tissue>
    </source>
</reference>
<feature type="region of interest" description="Disordered" evidence="1">
    <location>
        <begin position="298"/>
        <end position="321"/>
    </location>
</feature>
<dbReference type="EMBL" id="LNIX01000002">
    <property type="protein sequence ID" value="OXA59437.1"/>
    <property type="molecule type" value="Genomic_DNA"/>
</dbReference>
<name>A0A226EQL3_FOLCA</name>
<sequence>MAHSLLMATNTAKTDKNEIIEPFDKILQTLITSVSSSLETSFKTQSGYPRNNRDSKNQDGMESLNNRDNVQTAPSKSYPNFWPQALSPIVVVPEPSRDESGGENFAVTTKKNDSAQRKFRSKSANTRSGNKTKPKTAKLKKSREQEPSQKDWMTVLEERSKGEMTRIIKPNEFEEEKEERNYKSVIIPSDGDHDDDGSSSFTTEDFPPRSIFTAGSSDATSIGWADDAIESESTDILARQWAQVEQVFHFDNEGVKPEEMSDVVYQEVLLWRNAFNTKSSTRNFNFKQNAAKMSMSLHNKDDDKYPSNSNLSPSQHHNHNHPIVRNFTATFPIATSTPLPTEFEQSNKRSPQDDSQSISYSLQRQTSAFTSNLHRENLGLDLRLPTTFSGEGGPSFVQSWLENLTTDFPQINNQDRDAHQEEQPFSPSLPTTKFDIEVFNDDDDDERGRESPDHFMSQRRSVGFKVQRPISSQYLNRTLANREEIKGNGIMDNRGPKLSMDSNQDLNSMGDLNSAYFNEKRNNFSNSGAFRPYANDLTSSPLKKMMTPNQQQLYRPRKQSGWSRHTHFEDDDFLDRTTPNTTTASEQDDAGNKSRKNFISWLLFDENDENLAQDGKQFGVDS</sequence>
<gene>
    <name evidence="2" type="ORF">Fcan01_04424</name>
</gene>
<accession>A0A226EQL3</accession>